<protein>
    <submittedName>
        <fullName evidence="1">Uncharacterized protein</fullName>
    </submittedName>
</protein>
<keyword evidence="2" id="KW-1185">Reference proteome</keyword>
<reference evidence="1" key="1">
    <citation type="submission" date="2021-01" db="EMBL/GenBank/DDBJ databases">
        <title>Complete genome sequence of Clostridiales bacterium R-7.</title>
        <authorList>
            <person name="Mahoney-Kurpe S.C."/>
            <person name="Palevich N."/>
            <person name="Koike S."/>
            <person name="Moon C.D."/>
            <person name="Attwood G.T."/>
        </authorList>
    </citation>
    <scope>NUCLEOTIDE SEQUENCE</scope>
    <source>
        <strain evidence="1">R-7</strain>
    </source>
</reference>
<dbReference type="EMBL" id="CP068393">
    <property type="protein sequence ID" value="QUC66439.1"/>
    <property type="molecule type" value="Genomic_DNA"/>
</dbReference>
<evidence type="ECO:0000313" key="2">
    <source>
        <dbReference type="Proteomes" id="UP000682782"/>
    </source>
</evidence>
<sequence>MKTNKDSLRSAMDRRLSFLDELPSCRAGLYQRIAQEEAPVMKKKLSVGLVFAIVLVLLTVAALAAGLLISPRVSASRTADIALKDQYGITEEMQTFFYREEEPLEDGSFRVTYTGVYGLDYVLGTYTALVKDGKAEITWSREGADVSGGYEADAWGAEQLKQMMTDAAKDNKLSYTQKAADIAEKHTGQEYDIPSETPEAVPDDLPEDHELTQDDIDRLNQREGEKTSALEARKLSEDEMIAIGREFIISSYGLNEEQISRLELYTNRGPTMELLALIGITEVPEQNPNEWYETIKGIPCFEVEYLLYSEGGDENRTEKDGYYIVYVNVETGAVEQFEYNSALGGWG</sequence>
<gene>
    <name evidence="1" type="ORF">JYE49_11285</name>
</gene>
<accession>A0AC61N5A5</accession>
<dbReference type="Proteomes" id="UP000682782">
    <property type="component" value="Chromosome"/>
</dbReference>
<evidence type="ECO:0000313" key="1">
    <source>
        <dbReference type="EMBL" id="QUC66439.1"/>
    </source>
</evidence>
<organism evidence="1 2">
    <name type="scientific">Aristaeella hokkaidonensis</name>
    <dbReference type="NCBI Taxonomy" id="3046382"/>
    <lineage>
        <taxon>Bacteria</taxon>
        <taxon>Bacillati</taxon>
        <taxon>Bacillota</taxon>
        <taxon>Clostridia</taxon>
        <taxon>Eubacteriales</taxon>
        <taxon>Aristaeellaceae</taxon>
        <taxon>Aristaeella</taxon>
    </lineage>
</organism>
<proteinExistence type="predicted"/>
<name>A0AC61N5A5_9FIRM</name>